<protein>
    <submittedName>
        <fullName evidence="1">Uncharacterized protein</fullName>
    </submittedName>
</protein>
<dbReference type="Proteomes" id="UP001152607">
    <property type="component" value="Unassembled WGS sequence"/>
</dbReference>
<evidence type="ECO:0000313" key="1">
    <source>
        <dbReference type="EMBL" id="CAI6340961.1"/>
    </source>
</evidence>
<keyword evidence="2" id="KW-1185">Reference proteome</keyword>
<reference evidence="1" key="1">
    <citation type="submission" date="2023-01" db="EMBL/GenBank/DDBJ databases">
        <authorList>
            <person name="Van Ghelder C."/>
            <person name="Rancurel C."/>
        </authorList>
    </citation>
    <scope>NUCLEOTIDE SEQUENCE</scope>
    <source>
        <strain evidence="1">CNCM I-4278</strain>
    </source>
</reference>
<dbReference type="AlphaFoldDB" id="A0A9W4UU18"/>
<dbReference type="EMBL" id="CAOQHR010000011">
    <property type="protein sequence ID" value="CAI6340961.1"/>
    <property type="molecule type" value="Genomic_DNA"/>
</dbReference>
<sequence length="91" mass="10337">MSIHMSYTIIIPSPSFLIYPMNRVMSRQRVNGTAPSHHVVAVLDQFLLHVQPPLFLPRHYHACQISRLSSTFPSFLPRSTCAFVCTHSPCD</sequence>
<evidence type="ECO:0000313" key="2">
    <source>
        <dbReference type="Proteomes" id="UP001152607"/>
    </source>
</evidence>
<comment type="caution">
    <text evidence="1">The sequence shown here is derived from an EMBL/GenBank/DDBJ whole genome shotgun (WGS) entry which is preliminary data.</text>
</comment>
<gene>
    <name evidence="1" type="ORF">PDIGIT_LOCUS14149</name>
</gene>
<proteinExistence type="predicted"/>
<accession>A0A9W4UU18</accession>
<organism evidence="1 2">
    <name type="scientific">Periconia digitata</name>
    <dbReference type="NCBI Taxonomy" id="1303443"/>
    <lineage>
        <taxon>Eukaryota</taxon>
        <taxon>Fungi</taxon>
        <taxon>Dikarya</taxon>
        <taxon>Ascomycota</taxon>
        <taxon>Pezizomycotina</taxon>
        <taxon>Dothideomycetes</taxon>
        <taxon>Pleosporomycetidae</taxon>
        <taxon>Pleosporales</taxon>
        <taxon>Massarineae</taxon>
        <taxon>Periconiaceae</taxon>
        <taxon>Periconia</taxon>
    </lineage>
</organism>
<name>A0A9W4UU18_9PLEO</name>